<comment type="caution">
    <text evidence="2">The sequence shown here is derived from an EMBL/GenBank/DDBJ whole genome shotgun (WGS) entry which is preliminary data.</text>
</comment>
<evidence type="ECO:0000256" key="1">
    <source>
        <dbReference type="SAM" id="MobiDB-lite"/>
    </source>
</evidence>
<dbReference type="PANTHER" id="PTHR31722">
    <property type="entry name" value="OS06G0675200 PROTEIN"/>
    <property type="match status" value="1"/>
</dbReference>
<evidence type="ECO:0000313" key="2">
    <source>
        <dbReference type="EMBL" id="GAA0157184.1"/>
    </source>
</evidence>
<dbReference type="EMBL" id="BAABME010003045">
    <property type="protein sequence ID" value="GAA0157184.1"/>
    <property type="molecule type" value="Genomic_DNA"/>
</dbReference>
<feature type="region of interest" description="Disordered" evidence="1">
    <location>
        <begin position="296"/>
        <end position="325"/>
    </location>
</feature>
<sequence length="325" mass="35884">MASACVNNVGISPESFLDRAPAKVPSYGWLSPRKSCSRGEKQAEKPRIGESNDVEELGDFEFCLEDNFTMLPADELFLNGKLMPLELSMAKREVVTEKALSRNGEISIMDPYLFSPKAPRCTTRWKELLGLRKLYQKEKEKENNNKSCSKSIKNLLNRSSKSSLIDCSVNLPLLKESDNEHDDLPRLSVEAPRGKRHTQSSSGGVRAMRRNPDANLISLDSPRMNASGKIVFHNLERSSSSPSSYGAPRYKHSSVQRSYSANVRVTPVLNVPVCSLRGGAGGAGVFGLFASSTTHPKRDSFGSSSSKAAIHNHCSKHRNHRNSFN</sequence>
<feature type="compositionally biased region" description="Basic residues" evidence="1">
    <location>
        <begin position="313"/>
        <end position="325"/>
    </location>
</feature>
<keyword evidence="3" id="KW-1185">Reference proteome</keyword>
<organism evidence="2 3">
    <name type="scientific">Lithospermum erythrorhizon</name>
    <name type="common">Purple gromwell</name>
    <name type="synonym">Lithospermum officinale var. erythrorhizon</name>
    <dbReference type="NCBI Taxonomy" id="34254"/>
    <lineage>
        <taxon>Eukaryota</taxon>
        <taxon>Viridiplantae</taxon>
        <taxon>Streptophyta</taxon>
        <taxon>Embryophyta</taxon>
        <taxon>Tracheophyta</taxon>
        <taxon>Spermatophyta</taxon>
        <taxon>Magnoliopsida</taxon>
        <taxon>eudicotyledons</taxon>
        <taxon>Gunneridae</taxon>
        <taxon>Pentapetalae</taxon>
        <taxon>asterids</taxon>
        <taxon>lamiids</taxon>
        <taxon>Boraginales</taxon>
        <taxon>Boraginaceae</taxon>
        <taxon>Boraginoideae</taxon>
        <taxon>Lithospermeae</taxon>
        <taxon>Lithospermum</taxon>
    </lineage>
</organism>
<feature type="region of interest" description="Disordered" evidence="1">
    <location>
        <begin position="178"/>
        <end position="211"/>
    </location>
</feature>
<reference evidence="2 3" key="1">
    <citation type="submission" date="2024-01" db="EMBL/GenBank/DDBJ databases">
        <title>The complete chloroplast genome sequence of Lithospermum erythrorhizon: insights into the phylogenetic relationship among Boraginaceae species and the maternal lineages of purple gromwells.</title>
        <authorList>
            <person name="Okada T."/>
            <person name="Watanabe K."/>
        </authorList>
    </citation>
    <scope>NUCLEOTIDE SEQUENCE [LARGE SCALE GENOMIC DNA]</scope>
</reference>
<gene>
    <name evidence="2" type="ORF">LIER_14505</name>
</gene>
<name>A0AAV3PZJ0_LITER</name>
<dbReference type="PANTHER" id="PTHR31722:SF0">
    <property type="entry name" value="OS06G0675200 PROTEIN"/>
    <property type="match status" value="1"/>
</dbReference>
<protein>
    <submittedName>
        <fullName evidence="2">Uncharacterized protein</fullName>
    </submittedName>
</protein>
<dbReference type="Proteomes" id="UP001454036">
    <property type="component" value="Unassembled WGS sequence"/>
</dbReference>
<dbReference type="AlphaFoldDB" id="A0AAV3PZJ0"/>
<accession>A0AAV3PZJ0</accession>
<evidence type="ECO:0000313" key="3">
    <source>
        <dbReference type="Proteomes" id="UP001454036"/>
    </source>
</evidence>
<proteinExistence type="predicted"/>